<dbReference type="RefSeq" id="XP_056036634.1">
    <property type="nucleotide sequence ID" value="XM_056178831.1"/>
</dbReference>
<dbReference type="Gene3D" id="3.30.70.2190">
    <property type="match status" value="1"/>
</dbReference>
<dbReference type="Proteomes" id="UP001212411">
    <property type="component" value="Chromosome 1"/>
</dbReference>
<evidence type="ECO:0000313" key="5">
    <source>
        <dbReference type="Proteomes" id="UP001212411"/>
    </source>
</evidence>
<keyword evidence="2" id="KW-0560">Oxidoreductase</keyword>
<gene>
    <name evidence="4" type="ORF">SOMG_00032</name>
</gene>
<dbReference type="AlphaFoldDB" id="A0AAF0AUE4"/>
<organism evidence="4 5">
    <name type="scientific">Schizosaccharomyces osmophilus</name>
    <dbReference type="NCBI Taxonomy" id="2545709"/>
    <lineage>
        <taxon>Eukaryota</taxon>
        <taxon>Fungi</taxon>
        <taxon>Dikarya</taxon>
        <taxon>Ascomycota</taxon>
        <taxon>Taphrinomycotina</taxon>
        <taxon>Schizosaccharomycetes</taxon>
        <taxon>Schizosaccharomycetales</taxon>
        <taxon>Schizosaccharomycetaceae</taxon>
        <taxon>Schizosaccharomyces</taxon>
    </lineage>
</organism>
<reference evidence="4 5" key="1">
    <citation type="journal article" date="2023" name="G3 (Bethesda)">
        <title>A high-quality reference genome for the fission yeast Schizosaccharomyces osmophilus.</title>
        <authorList>
            <person name="Jia G.S."/>
            <person name="Zhang W.C."/>
            <person name="Liang Y."/>
            <person name="Liu X.H."/>
            <person name="Rhind N."/>
            <person name="Pidoux A."/>
            <person name="Brysch-Herzberg M."/>
            <person name="Du L.L."/>
        </authorList>
    </citation>
    <scope>NUCLEOTIDE SEQUENCE [LARGE SCALE GENOMIC DNA]</scope>
    <source>
        <strain evidence="4 5">CBS 15793</strain>
    </source>
</reference>
<dbReference type="EMBL" id="CP115611">
    <property type="protein sequence ID" value="WBW72391.1"/>
    <property type="molecule type" value="Genomic_DNA"/>
</dbReference>
<dbReference type="GO" id="GO:0005739">
    <property type="term" value="C:mitochondrion"/>
    <property type="evidence" value="ECO:0007669"/>
    <property type="project" value="TreeGrafter"/>
</dbReference>
<dbReference type="InterPro" id="IPR004113">
    <property type="entry name" value="FAD-bd_oxidored_4_C"/>
</dbReference>
<dbReference type="GO" id="GO:0016491">
    <property type="term" value="F:oxidoreductase activity"/>
    <property type="evidence" value="ECO:0007669"/>
    <property type="project" value="UniProtKB-KW"/>
</dbReference>
<dbReference type="Pfam" id="PF02913">
    <property type="entry name" value="FAD-oxidase_C"/>
    <property type="match status" value="1"/>
</dbReference>
<dbReference type="PANTHER" id="PTHR43716">
    <property type="entry name" value="D-2-HYDROXYGLUTARATE DEHYDROGENASE, MITOCHONDRIAL"/>
    <property type="match status" value="1"/>
</dbReference>
<name>A0AAF0AUE4_9SCHI</name>
<dbReference type="KEGG" id="som:SOMG_00032"/>
<proteinExistence type="predicted"/>
<evidence type="ECO:0000259" key="3">
    <source>
        <dbReference type="Pfam" id="PF02913"/>
    </source>
</evidence>
<evidence type="ECO:0000313" key="4">
    <source>
        <dbReference type="EMBL" id="WBW72391.1"/>
    </source>
</evidence>
<dbReference type="GO" id="GO:0050660">
    <property type="term" value="F:flavin adenine dinucleotide binding"/>
    <property type="evidence" value="ECO:0007669"/>
    <property type="project" value="InterPro"/>
</dbReference>
<evidence type="ECO:0000256" key="2">
    <source>
        <dbReference type="ARBA" id="ARBA00023002"/>
    </source>
</evidence>
<dbReference type="GeneID" id="80873520"/>
<dbReference type="PANTHER" id="PTHR43716:SF1">
    <property type="entry name" value="D-2-HYDROXYGLUTARATE DEHYDROGENASE, MITOCHONDRIAL"/>
    <property type="match status" value="1"/>
</dbReference>
<comment type="cofactor">
    <cofactor evidence="1">
        <name>FAD</name>
        <dbReference type="ChEBI" id="CHEBI:57692"/>
    </cofactor>
</comment>
<keyword evidence="5" id="KW-1185">Reference proteome</keyword>
<evidence type="ECO:0000256" key="1">
    <source>
        <dbReference type="ARBA" id="ARBA00001974"/>
    </source>
</evidence>
<dbReference type="InterPro" id="IPR051264">
    <property type="entry name" value="FAD-oxidored/transferase_4"/>
</dbReference>
<sequence>MEAVLPDGTILNNLVHVRKDKTGLNIKQLFTGGEGSRSRNVALLDLPCHEDGLKSYYIAKYHLSEILSAFELMDETSQRFVDAHSSLSHSLKGEHPFYVLVETQRSSKGHDFEKLK</sequence>
<accession>A0AAF0AUE4</accession>
<protein>
    <submittedName>
        <fullName evidence="4">D-lactate dehydrogenase</fullName>
    </submittedName>
</protein>
<feature type="domain" description="FAD-binding oxidoreductase/transferase type 4 C-terminal" evidence="3">
    <location>
        <begin position="37"/>
        <end position="115"/>
    </location>
</feature>